<evidence type="ECO:0000313" key="2">
    <source>
        <dbReference type="Proteomes" id="UP001501116"/>
    </source>
</evidence>
<comment type="caution">
    <text evidence="1">The sequence shown here is derived from an EMBL/GenBank/DDBJ whole genome shotgun (WGS) entry which is preliminary data.</text>
</comment>
<proteinExistence type="predicted"/>
<evidence type="ECO:0000313" key="1">
    <source>
        <dbReference type="EMBL" id="GAA1992927.1"/>
    </source>
</evidence>
<keyword evidence="2" id="KW-1185">Reference proteome</keyword>
<protein>
    <submittedName>
        <fullName evidence="1">Uncharacterized protein</fullName>
    </submittedName>
</protein>
<organism evidence="1 2">
    <name type="scientific">Amycolatopsis minnesotensis</name>
    <dbReference type="NCBI Taxonomy" id="337894"/>
    <lineage>
        <taxon>Bacteria</taxon>
        <taxon>Bacillati</taxon>
        <taxon>Actinomycetota</taxon>
        <taxon>Actinomycetes</taxon>
        <taxon>Pseudonocardiales</taxon>
        <taxon>Pseudonocardiaceae</taxon>
        <taxon>Amycolatopsis</taxon>
    </lineage>
</organism>
<sequence length="135" mass="14216">MMESNQVIAGQILHTGAKAIAISGGVVRIGHHLVCTILLLPGESVAELPPLRLQTAWIPRHLTLQHGTVARRSAPKITLGRVSLGGDTAVAAATYLGGTSPELPLATATIVDFWLNTGALSPLNPPKRPRRRPTA</sequence>
<dbReference type="EMBL" id="BAAANN010000068">
    <property type="protein sequence ID" value="GAA1992927.1"/>
    <property type="molecule type" value="Genomic_DNA"/>
</dbReference>
<name>A0ABN2SVF0_9PSEU</name>
<reference evidence="1 2" key="1">
    <citation type="journal article" date="2019" name="Int. J. Syst. Evol. Microbiol.">
        <title>The Global Catalogue of Microorganisms (GCM) 10K type strain sequencing project: providing services to taxonomists for standard genome sequencing and annotation.</title>
        <authorList>
            <consortium name="The Broad Institute Genomics Platform"/>
            <consortium name="The Broad Institute Genome Sequencing Center for Infectious Disease"/>
            <person name="Wu L."/>
            <person name="Ma J."/>
        </authorList>
    </citation>
    <scope>NUCLEOTIDE SEQUENCE [LARGE SCALE GENOMIC DNA]</scope>
    <source>
        <strain evidence="1 2">JCM 14545</strain>
    </source>
</reference>
<accession>A0ABN2SVF0</accession>
<dbReference type="Proteomes" id="UP001501116">
    <property type="component" value="Unassembled WGS sequence"/>
</dbReference>
<gene>
    <name evidence="1" type="ORF">GCM10009754_85060</name>
</gene>